<protein>
    <submittedName>
        <fullName evidence="1">17446_t:CDS:1</fullName>
    </submittedName>
</protein>
<feature type="non-terminal residue" evidence="1">
    <location>
        <position position="1"/>
    </location>
</feature>
<sequence>DPDFFTLDREWTLLNFLLYRQKCSDFCADKHEEHSRYTRSLASILSYEQQSPEMIKLASDALNLLQVKYYFLVFCWQWTGLKGQ</sequence>
<gene>
    <name evidence="1" type="ORF">RFULGI_LOCUS17936</name>
</gene>
<dbReference type="EMBL" id="CAJVPZ010074390">
    <property type="protein sequence ID" value="CAG8803049.1"/>
    <property type="molecule type" value="Genomic_DNA"/>
</dbReference>
<proteinExistence type="predicted"/>
<dbReference type="AlphaFoldDB" id="A0A9N9JZ35"/>
<name>A0A9N9JZ35_9GLOM</name>
<organism evidence="1 2">
    <name type="scientific">Racocetra fulgida</name>
    <dbReference type="NCBI Taxonomy" id="60492"/>
    <lineage>
        <taxon>Eukaryota</taxon>
        <taxon>Fungi</taxon>
        <taxon>Fungi incertae sedis</taxon>
        <taxon>Mucoromycota</taxon>
        <taxon>Glomeromycotina</taxon>
        <taxon>Glomeromycetes</taxon>
        <taxon>Diversisporales</taxon>
        <taxon>Gigasporaceae</taxon>
        <taxon>Racocetra</taxon>
    </lineage>
</organism>
<dbReference type="OrthoDB" id="2431768at2759"/>
<dbReference type="Proteomes" id="UP000789396">
    <property type="component" value="Unassembled WGS sequence"/>
</dbReference>
<comment type="caution">
    <text evidence="1">The sequence shown here is derived from an EMBL/GenBank/DDBJ whole genome shotgun (WGS) entry which is preliminary data.</text>
</comment>
<keyword evidence="2" id="KW-1185">Reference proteome</keyword>
<evidence type="ECO:0000313" key="1">
    <source>
        <dbReference type="EMBL" id="CAG8803049.1"/>
    </source>
</evidence>
<accession>A0A9N9JZ35</accession>
<reference evidence="1" key="1">
    <citation type="submission" date="2021-06" db="EMBL/GenBank/DDBJ databases">
        <authorList>
            <person name="Kallberg Y."/>
            <person name="Tangrot J."/>
            <person name="Rosling A."/>
        </authorList>
    </citation>
    <scope>NUCLEOTIDE SEQUENCE</scope>
    <source>
        <strain evidence="1">IN212</strain>
    </source>
</reference>
<evidence type="ECO:0000313" key="2">
    <source>
        <dbReference type="Proteomes" id="UP000789396"/>
    </source>
</evidence>